<dbReference type="InterPro" id="IPR029038">
    <property type="entry name" value="MetRS_Zn"/>
</dbReference>
<dbReference type="GO" id="GO:0005829">
    <property type="term" value="C:cytosol"/>
    <property type="evidence" value="ECO:0007669"/>
    <property type="project" value="TreeGrafter"/>
</dbReference>
<feature type="compositionally biased region" description="Basic and acidic residues" evidence="17">
    <location>
        <begin position="621"/>
        <end position="630"/>
    </location>
</feature>
<dbReference type="InterPro" id="IPR023458">
    <property type="entry name" value="Met-tRNA_ligase_1"/>
</dbReference>
<accession>A0A915MD77</accession>
<feature type="region of interest" description="Disordered" evidence="17">
    <location>
        <begin position="609"/>
        <end position="671"/>
    </location>
</feature>
<evidence type="ECO:0000256" key="7">
    <source>
        <dbReference type="ARBA" id="ARBA00022741"/>
    </source>
</evidence>
<evidence type="ECO:0000256" key="8">
    <source>
        <dbReference type="ARBA" id="ARBA00022840"/>
    </source>
</evidence>
<protein>
    <recommendedName>
        <fullName evidence="3">methionine--tRNA ligase</fullName>
        <ecNumber evidence="3">6.1.1.10</ecNumber>
    </recommendedName>
    <alternativeName>
        <fullName evidence="12">Methionyl-tRNA synthetase</fullName>
    </alternativeName>
</protein>
<reference evidence="20" key="1">
    <citation type="submission" date="2022-11" db="UniProtKB">
        <authorList>
            <consortium name="WormBaseParasite"/>
        </authorList>
    </citation>
    <scope>IDENTIFICATION</scope>
</reference>
<evidence type="ECO:0000256" key="12">
    <source>
        <dbReference type="ARBA" id="ARBA00030904"/>
    </source>
</evidence>
<name>A0A915MD77_MELJA</name>
<evidence type="ECO:0000256" key="1">
    <source>
        <dbReference type="ARBA" id="ARBA00004496"/>
    </source>
</evidence>
<evidence type="ECO:0000313" key="20">
    <source>
        <dbReference type="WBParaSite" id="scaffold34785_cov178.g21729"/>
    </source>
</evidence>
<keyword evidence="11 15" id="KW-0030">Aminoacyl-tRNA synthetase</keyword>
<comment type="catalytic activity">
    <reaction evidence="13">
        <text>tRNA(Met) + L-methionine + ATP = L-methionyl-tRNA(Met) + AMP + diphosphate</text>
        <dbReference type="Rhea" id="RHEA:13481"/>
        <dbReference type="Rhea" id="RHEA-COMP:9667"/>
        <dbReference type="Rhea" id="RHEA-COMP:9698"/>
        <dbReference type="ChEBI" id="CHEBI:30616"/>
        <dbReference type="ChEBI" id="CHEBI:33019"/>
        <dbReference type="ChEBI" id="CHEBI:57844"/>
        <dbReference type="ChEBI" id="CHEBI:78442"/>
        <dbReference type="ChEBI" id="CHEBI:78530"/>
        <dbReference type="ChEBI" id="CHEBI:456215"/>
        <dbReference type="EC" id="6.1.1.10"/>
    </reaction>
</comment>
<dbReference type="Gene3D" id="3.40.50.620">
    <property type="entry name" value="HUPs"/>
    <property type="match status" value="1"/>
</dbReference>
<feature type="region of interest" description="Disordered" evidence="17">
    <location>
        <begin position="1"/>
        <end position="23"/>
    </location>
</feature>
<dbReference type="Gene3D" id="2.170.220.10">
    <property type="match status" value="1"/>
</dbReference>
<dbReference type="CDD" id="cd02799">
    <property type="entry name" value="tRNA_bind_EMAP-II_like"/>
    <property type="match status" value="1"/>
</dbReference>
<feature type="compositionally biased region" description="Polar residues" evidence="17">
    <location>
        <begin position="633"/>
        <end position="644"/>
    </location>
</feature>
<keyword evidence="16" id="KW-0175">Coiled coil</keyword>
<evidence type="ECO:0000256" key="6">
    <source>
        <dbReference type="ARBA" id="ARBA00022598"/>
    </source>
</evidence>
<dbReference type="SUPFAM" id="SSF50249">
    <property type="entry name" value="Nucleic acid-binding proteins"/>
    <property type="match status" value="1"/>
</dbReference>
<feature type="region of interest" description="Disordered" evidence="17">
    <location>
        <begin position="528"/>
        <end position="563"/>
    </location>
</feature>
<evidence type="ECO:0000256" key="14">
    <source>
        <dbReference type="PROSITE-ProRule" id="PRU00209"/>
    </source>
</evidence>
<keyword evidence="9 14" id="KW-0694">RNA-binding</keyword>
<organism evidence="19 20">
    <name type="scientific">Meloidogyne javanica</name>
    <name type="common">Root-knot nematode worm</name>
    <dbReference type="NCBI Taxonomy" id="6303"/>
    <lineage>
        <taxon>Eukaryota</taxon>
        <taxon>Metazoa</taxon>
        <taxon>Ecdysozoa</taxon>
        <taxon>Nematoda</taxon>
        <taxon>Chromadorea</taxon>
        <taxon>Rhabditida</taxon>
        <taxon>Tylenchina</taxon>
        <taxon>Tylenchomorpha</taxon>
        <taxon>Tylenchoidea</taxon>
        <taxon>Meloidogynidae</taxon>
        <taxon>Meloidogyninae</taxon>
        <taxon>Meloidogyne</taxon>
        <taxon>Meloidogyne incognita group</taxon>
    </lineage>
</organism>
<dbReference type="GO" id="GO:0017101">
    <property type="term" value="C:aminoacyl-tRNA synthetase multienzyme complex"/>
    <property type="evidence" value="ECO:0007669"/>
    <property type="project" value="TreeGrafter"/>
</dbReference>
<feature type="coiled-coil region" evidence="16">
    <location>
        <begin position="572"/>
        <end position="599"/>
    </location>
</feature>
<evidence type="ECO:0000256" key="16">
    <source>
        <dbReference type="SAM" id="Coils"/>
    </source>
</evidence>
<dbReference type="GO" id="GO:0004825">
    <property type="term" value="F:methionine-tRNA ligase activity"/>
    <property type="evidence" value="ECO:0007669"/>
    <property type="project" value="UniProtKB-EC"/>
</dbReference>
<keyword evidence="7 15" id="KW-0547">Nucleotide-binding</keyword>
<feature type="compositionally biased region" description="Polar residues" evidence="17">
    <location>
        <begin position="528"/>
        <end position="542"/>
    </location>
</feature>
<dbReference type="GO" id="GO:0005524">
    <property type="term" value="F:ATP binding"/>
    <property type="evidence" value="ECO:0007669"/>
    <property type="project" value="UniProtKB-KW"/>
</dbReference>
<evidence type="ECO:0000256" key="11">
    <source>
        <dbReference type="ARBA" id="ARBA00023146"/>
    </source>
</evidence>
<dbReference type="Pfam" id="PF09334">
    <property type="entry name" value="tRNA-synt_1g"/>
    <property type="match status" value="2"/>
</dbReference>
<keyword evidence="6 15" id="KW-0436">Ligase</keyword>
<evidence type="ECO:0000256" key="10">
    <source>
        <dbReference type="ARBA" id="ARBA00022917"/>
    </source>
</evidence>
<keyword evidence="8 15" id="KW-0067">ATP-binding</keyword>
<dbReference type="InterPro" id="IPR015413">
    <property type="entry name" value="Methionyl/Leucyl_tRNA_Synth"/>
</dbReference>
<dbReference type="PANTHER" id="PTHR45765:SF1">
    <property type="entry name" value="METHIONINE--TRNA LIGASE, CYTOPLASMIC"/>
    <property type="match status" value="1"/>
</dbReference>
<proteinExistence type="inferred from homology"/>
<dbReference type="InterPro" id="IPR009080">
    <property type="entry name" value="tRNAsynth_Ia_anticodon-bd"/>
</dbReference>
<dbReference type="PRINTS" id="PR01041">
    <property type="entry name" value="TRNASYNTHMET"/>
</dbReference>
<evidence type="ECO:0000256" key="5">
    <source>
        <dbReference type="ARBA" id="ARBA00022555"/>
    </source>
</evidence>
<evidence type="ECO:0000256" key="17">
    <source>
        <dbReference type="SAM" id="MobiDB-lite"/>
    </source>
</evidence>
<dbReference type="PROSITE" id="PS00178">
    <property type="entry name" value="AA_TRNA_LIGASE_I"/>
    <property type="match status" value="1"/>
</dbReference>
<evidence type="ECO:0000256" key="4">
    <source>
        <dbReference type="ARBA" id="ARBA00022490"/>
    </source>
</evidence>
<dbReference type="GO" id="GO:0000049">
    <property type="term" value="F:tRNA binding"/>
    <property type="evidence" value="ECO:0007669"/>
    <property type="project" value="UniProtKB-UniRule"/>
</dbReference>
<dbReference type="Pfam" id="PF19303">
    <property type="entry name" value="Anticodon_3"/>
    <property type="match status" value="1"/>
</dbReference>
<dbReference type="Gene3D" id="1.10.730.10">
    <property type="entry name" value="Isoleucyl-tRNA Synthetase, Domain 1"/>
    <property type="match status" value="1"/>
</dbReference>
<evidence type="ECO:0000256" key="15">
    <source>
        <dbReference type="RuleBase" id="RU363039"/>
    </source>
</evidence>
<dbReference type="Gene3D" id="2.40.50.140">
    <property type="entry name" value="Nucleic acid-binding proteins"/>
    <property type="match status" value="1"/>
</dbReference>
<dbReference type="SUPFAM" id="SSF47323">
    <property type="entry name" value="Anticodon-binding domain of a subclass of class I aminoacyl-tRNA synthetases"/>
    <property type="match status" value="1"/>
</dbReference>
<dbReference type="CDD" id="cd07957">
    <property type="entry name" value="Anticodon_Ia_Met"/>
    <property type="match status" value="1"/>
</dbReference>
<dbReference type="PROSITE" id="PS50886">
    <property type="entry name" value="TRBD"/>
    <property type="match status" value="1"/>
</dbReference>
<dbReference type="WBParaSite" id="scaffold34785_cov178.g21729">
    <property type="protein sequence ID" value="scaffold34785_cov178.g21729"/>
    <property type="gene ID" value="scaffold34785_cov178.g21729"/>
</dbReference>
<dbReference type="Proteomes" id="UP000887561">
    <property type="component" value="Unplaced"/>
</dbReference>
<keyword evidence="10 15" id="KW-0648">Protein biosynthesis</keyword>
<evidence type="ECO:0000256" key="2">
    <source>
        <dbReference type="ARBA" id="ARBA00005594"/>
    </source>
</evidence>
<dbReference type="SUPFAM" id="SSF57770">
    <property type="entry name" value="Methionyl-tRNA synthetase (MetRS), Zn-domain"/>
    <property type="match status" value="1"/>
</dbReference>
<dbReference type="SUPFAM" id="SSF52374">
    <property type="entry name" value="Nucleotidylyl transferase"/>
    <property type="match status" value="1"/>
</dbReference>
<dbReference type="PANTHER" id="PTHR45765">
    <property type="entry name" value="METHIONINE--TRNA LIGASE"/>
    <property type="match status" value="1"/>
</dbReference>
<evidence type="ECO:0000256" key="13">
    <source>
        <dbReference type="ARBA" id="ARBA00047364"/>
    </source>
</evidence>
<dbReference type="InterPro" id="IPR014729">
    <property type="entry name" value="Rossmann-like_a/b/a_fold"/>
</dbReference>
<keyword evidence="5 14" id="KW-0820">tRNA-binding</keyword>
<dbReference type="InterPro" id="IPR002547">
    <property type="entry name" value="tRNA-bd_dom"/>
</dbReference>
<keyword evidence="4" id="KW-0963">Cytoplasm</keyword>
<dbReference type="EC" id="6.1.1.10" evidence="3"/>
<dbReference type="InterPro" id="IPR001412">
    <property type="entry name" value="aa-tRNA-synth_I_CS"/>
</dbReference>
<evidence type="ECO:0000313" key="19">
    <source>
        <dbReference type="Proteomes" id="UP000887561"/>
    </source>
</evidence>
<feature type="domain" description="TRNA-binding" evidence="18">
    <location>
        <begin position="677"/>
        <end position="778"/>
    </location>
</feature>
<dbReference type="GO" id="GO:0006431">
    <property type="term" value="P:methionyl-tRNA aminoacylation"/>
    <property type="evidence" value="ECO:0007669"/>
    <property type="project" value="InterPro"/>
</dbReference>
<dbReference type="InterPro" id="IPR041872">
    <property type="entry name" value="Anticodon_Met"/>
</dbReference>
<comment type="similarity">
    <text evidence="2 15">Belongs to the class-I aminoacyl-tRNA synthetase family.</text>
</comment>
<dbReference type="InterPro" id="IPR033911">
    <property type="entry name" value="MetRS_core"/>
</dbReference>
<dbReference type="Pfam" id="PF01588">
    <property type="entry name" value="tRNA_bind"/>
    <property type="match status" value="1"/>
</dbReference>
<dbReference type="FunFam" id="2.40.50.140:FF:000047">
    <property type="entry name" value="tyrosine--tRNA ligase, cytoplasmic isoform X2"/>
    <property type="match status" value="1"/>
</dbReference>
<evidence type="ECO:0000256" key="3">
    <source>
        <dbReference type="ARBA" id="ARBA00012838"/>
    </source>
</evidence>
<evidence type="ECO:0000256" key="9">
    <source>
        <dbReference type="ARBA" id="ARBA00022884"/>
    </source>
</evidence>
<dbReference type="InterPro" id="IPR012340">
    <property type="entry name" value="NA-bd_OB-fold"/>
</dbReference>
<evidence type="ECO:0000259" key="18">
    <source>
        <dbReference type="PROSITE" id="PS50886"/>
    </source>
</evidence>
<keyword evidence="19" id="KW-1185">Reference proteome</keyword>
<sequence length="840" mass="94348">MSNQVQQNRFAEPKFLQSQPPENKIPIEGRRNVLVCAALPYVNNVPHLGNIIGAVLSADVFVRYCNMREYQCLYICGTDEYGTATEIRALTEGVSPKEICDKFHKLHKEAYDWFGIDFDCFGRTSSEHQTETVQDIFLKIHNNSFTSVGIQKQLRCSNCQKFLADRFVRGTCPHCKFLDARGDQCDKCGHLLDGVELVEPRCLICGSEPRIEESEHIFLNLDQLSPKVQSYLDSVIDSPNSHWSTNAISITRSWMKTGLERRCITRDLKWGIPVPLPQFASKVFYVWHMCATEYLNYEDQKFSKSRGVGVFGDTVSQIGIPADVLRFYLIYMRPEGQDTSFCWEDLVLKVNSELLANLGNFVHRALSFLSSFFSGIQPSIELTSVEDELFTLIDQDLKEFISAMEDVRMRDALHQILSVSRRGNQYMQVGQPWLLVKSDKKEDKQRAQTIIGVSANLSLFLSIMLQPFMPKTSASIREQCNIPLPMVLPEHFTLLLKTGHQHNKPSPLFAKIEPNKVGEWKALFGGDQNSTAVNGTHNNSKTSPKKIKQQNQQKKSKMASSDAVDLSSIDINKLYNEEMTRLDAENKALREQIEEFKIKLGYVGPLFSPPKTSSSAPIKTIPKDDPKSDVLKQPSQITTSTVGNGENIVQKPKQSKKSENKKAAASNVDTGGGGEIDVGRLDLRVGRILKATKHPDADALYVEEIDLGEEKPRTVVSGLVRFVPLEEMQDRLVVCLCNLKPAKMRGVESQAMVMCASTPDKVEILEIDSSCEPGDVVMCEPFAHRPDLPFMNPKKKIWEGVAPDLSVSENGECVYKGHQLRVFRNGSSLKARTLSNVPVK</sequence>
<dbReference type="AlphaFoldDB" id="A0A915MD77"/>
<comment type="subcellular location">
    <subcellularLocation>
        <location evidence="1">Cytoplasm</location>
    </subcellularLocation>
</comment>
<feature type="compositionally biased region" description="Low complexity" evidence="17">
    <location>
        <begin position="549"/>
        <end position="561"/>
    </location>
</feature>